<protein>
    <recommendedName>
        <fullName evidence="11">C2H2-type domain-containing protein</fullName>
    </recommendedName>
</protein>
<dbReference type="SMART" id="SM00355">
    <property type="entry name" value="ZnF_C2H2"/>
    <property type="match status" value="9"/>
</dbReference>
<keyword evidence="3" id="KW-0677">Repeat</keyword>
<dbReference type="InterPro" id="IPR013087">
    <property type="entry name" value="Znf_C2H2_type"/>
</dbReference>
<keyword evidence="5" id="KW-0862">Zinc</keyword>
<dbReference type="PANTHER" id="PTHR46179">
    <property type="entry name" value="ZINC FINGER PROTEIN"/>
    <property type="match status" value="1"/>
</dbReference>
<dbReference type="PROSITE" id="PS50157">
    <property type="entry name" value="ZINC_FINGER_C2H2_2"/>
    <property type="match status" value="7"/>
</dbReference>
<dbReference type="Gene3D" id="3.30.160.60">
    <property type="entry name" value="Classic Zinc Finger"/>
    <property type="match status" value="7"/>
</dbReference>
<keyword evidence="2" id="KW-0479">Metal-binding</keyword>
<dbReference type="SUPFAM" id="SSF57667">
    <property type="entry name" value="beta-beta-alpha zinc fingers"/>
    <property type="match status" value="3"/>
</dbReference>
<feature type="domain" description="C2H2-type" evidence="11">
    <location>
        <begin position="273"/>
        <end position="301"/>
    </location>
</feature>
<evidence type="ECO:0000256" key="1">
    <source>
        <dbReference type="ARBA" id="ARBA00004123"/>
    </source>
</evidence>
<dbReference type="PANTHER" id="PTHR46179:SF13">
    <property type="entry name" value="C2H2-TYPE DOMAIN-CONTAINING PROTEIN"/>
    <property type="match status" value="1"/>
</dbReference>
<evidence type="ECO:0000256" key="4">
    <source>
        <dbReference type="ARBA" id="ARBA00022771"/>
    </source>
</evidence>
<feature type="domain" description="C2H2-type" evidence="11">
    <location>
        <begin position="186"/>
        <end position="222"/>
    </location>
</feature>
<evidence type="ECO:0000256" key="3">
    <source>
        <dbReference type="ARBA" id="ARBA00022737"/>
    </source>
</evidence>
<evidence type="ECO:0000259" key="11">
    <source>
        <dbReference type="PROSITE" id="PS50157"/>
    </source>
</evidence>
<keyword evidence="8" id="KW-0539">Nucleus</keyword>
<comment type="caution">
    <text evidence="12">The sequence shown here is derived from an EMBL/GenBank/DDBJ whole genome shotgun (WGS) entry which is preliminary data.</text>
</comment>
<dbReference type="Pfam" id="PF00096">
    <property type="entry name" value="zf-C2H2"/>
    <property type="match status" value="5"/>
</dbReference>
<keyword evidence="13" id="KW-1185">Reference proteome</keyword>
<keyword evidence="6" id="KW-0805">Transcription regulation</keyword>
<name>A0A9W8X3L7_9PLEO</name>
<organism evidence="12 13">
    <name type="scientific">Didymella glomerata</name>
    <dbReference type="NCBI Taxonomy" id="749621"/>
    <lineage>
        <taxon>Eukaryota</taxon>
        <taxon>Fungi</taxon>
        <taxon>Dikarya</taxon>
        <taxon>Ascomycota</taxon>
        <taxon>Pezizomycotina</taxon>
        <taxon>Dothideomycetes</taxon>
        <taxon>Pleosporomycetidae</taxon>
        <taxon>Pleosporales</taxon>
        <taxon>Pleosporineae</taxon>
        <taxon>Didymellaceae</taxon>
        <taxon>Didymella</taxon>
    </lineage>
</organism>
<dbReference type="InterPro" id="IPR051061">
    <property type="entry name" value="Zinc_finger_trans_reg"/>
</dbReference>
<sequence>MAVKRKTDSSAATVAQKKSRTVPAESSPDLGWASDDSADQKVNFTDNGTRRADSEARRQWHFICEVDGCGQRFNRPCRLEAHMRSHNKERPFACPETGCDKTFPRKDHLQRHLRNAHTGATETGAHVCDWEDCGKTFTSAGRLQRHKDVHESKLYCTDYPPCHESFRKQTALEAHIKSQHMAIKPYLCSFVDPDTDERCAKAYATENALQKHASKAHNNEEEDEELYCMLCITSATEAESMAIDSGTTTIPRNPLFFTTAEELHAHSIECHPPVCPECGQKFKSEANLKSHTETVHNDTAARYPCPKPHCDALFTRKHNLTVHIQSVHEHVFKYQCAPTAVSRSKHADLAAWNGANACGHSFKAKSSLDNHIRTHHLGQGNRKERRLAAKSRKKEDPSMLTLLTGVGYEKERDIPCIDTSCAFRFHRDVDLRRHLKATHGMTEDEATAAILERDAAAGGQFWIGGLNPGEENFFDSATPSVPQTPMPPPYYIEGAALQPNGMMMDPNGKTTEGYFDQSFNQLSLMDQLRNEEAEMDTMMGLQALEPAVDAGEGLQWDMLAPVEHFNNME</sequence>
<evidence type="ECO:0000313" key="12">
    <source>
        <dbReference type="EMBL" id="KAJ4340076.1"/>
    </source>
</evidence>
<feature type="domain" description="C2H2-type" evidence="11">
    <location>
        <begin position="92"/>
        <end position="122"/>
    </location>
</feature>
<dbReference type="PROSITE" id="PS00028">
    <property type="entry name" value="ZINC_FINGER_C2H2_1"/>
    <property type="match status" value="6"/>
</dbReference>
<proteinExistence type="predicted"/>
<comment type="subcellular location">
    <subcellularLocation>
        <location evidence="1">Nucleus</location>
    </subcellularLocation>
</comment>
<evidence type="ECO:0000256" key="9">
    <source>
        <dbReference type="PROSITE-ProRule" id="PRU00042"/>
    </source>
</evidence>
<dbReference type="GO" id="GO:0000978">
    <property type="term" value="F:RNA polymerase II cis-regulatory region sequence-specific DNA binding"/>
    <property type="evidence" value="ECO:0007669"/>
    <property type="project" value="UniProtKB-ARBA"/>
</dbReference>
<dbReference type="InterPro" id="IPR036236">
    <property type="entry name" value="Znf_C2H2_sf"/>
</dbReference>
<feature type="region of interest" description="Disordered" evidence="10">
    <location>
        <begin position="1"/>
        <end position="51"/>
    </location>
</feature>
<dbReference type="EMBL" id="JAPEUV010000018">
    <property type="protein sequence ID" value="KAJ4340076.1"/>
    <property type="molecule type" value="Genomic_DNA"/>
</dbReference>
<dbReference type="Proteomes" id="UP001140562">
    <property type="component" value="Unassembled WGS sequence"/>
</dbReference>
<feature type="domain" description="C2H2-type" evidence="11">
    <location>
        <begin position="303"/>
        <end position="328"/>
    </location>
</feature>
<accession>A0A9W8X3L7</accession>
<evidence type="ECO:0000256" key="5">
    <source>
        <dbReference type="ARBA" id="ARBA00022833"/>
    </source>
</evidence>
<evidence type="ECO:0000256" key="7">
    <source>
        <dbReference type="ARBA" id="ARBA00023163"/>
    </source>
</evidence>
<dbReference type="GO" id="GO:0000981">
    <property type="term" value="F:DNA-binding transcription factor activity, RNA polymerase II-specific"/>
    <property type="evidence" value="ECO:0007669"/>
    <property type="project" value="UniProtKB-ARBA"/>
</dbReference>
<keyword evidence="7" id="KW-0804">Transcription</keyword>
<dbReference type="GO" id="GO:0008270">
    <property type="term" value="F:zinc ion binding"/>
    <property type="evidence" value="ECO:0007669"/>
    <property type="project" value="UniProtKB-KW"/>
</dbReference>
<dbReference type="OrthoDB" id="4748970at2759"/>
<feature type="domain" description="C2H2-type" evidence="11">
    <location>
        <begin position="62"/>
        <end position="91"/>
    </location>
</feature>
<feature type="domain" description="C2H2-type" evidence="11">
    <location>
        <begin position="154"/>
        <end position="185"/>
    </location>
</feature>
<dbReference type="AlphaFoldDB" id="A0A9W8X3L7"/>
<evidence type="ECO:0000256" key="2">
    <source>
        <dbReference type="ARBA" id="ARBA00022723"/>
    </source>
</evidence>
<keyword evidence="4 9" id="KW-0863">Zinc-finger</keyword>
<evidence type="ECO:0000256" key="10">
    <source>
        <dbReference type="SAM" id="MobiDB-lite"/>
    </source>
</evidence>
<dbReference type="GO" id="GO:0005634">
    <property type="term" value="C:nucleus"/>
    <property type="evidence" value="ECO:0007669"/>
    <property type="project" value="UniProtKB-SubCell"/>
</dbReference>
<feature type="domain" description="C2H2-type" evidence="11">
    <location>
        <begin position="126"/>
        <end position="155"/>
    </location>
</feature>
<gene>
    <name evidence="12" type="ORF">N0V87_002696</name>
</gene>
<evidence type="ECO:0000256" key="6">
    <source>
        <dbReference type="ARBA" id="ARBA00023015"/>
    </source>
</evidence>
<dbReference type="FunFam" id="3.30.160.60:FF:000072">
    <property type="entry name" value="zinc finger protein 143 isoform X1"/>
    <property type="match status" value="1"/>
</dbReference>
<evidence type="ECO:0000313" key="13">
    <source>
        <dbReference type="Proteomes" id="UP001140562"/>
    </source>
</evidence>
<reference evidence="12" key="1">
    <citation type="submission" date="2022-10" db="EMBL/GenBank/DDBJ databases">
        <title>Tapping the CABI collections for fungal endophytes: first genome assemblies for Collariella, Neodidymelliopsis, Ascochyta clinopodiicola, Didymella pomorum, Didymosphaeria variabile, Neocosmospora piperis and Neocucurbitaria cava.</title>
        <authorList>
            <person name="Hill R."/>
        </authorList>
    </citation>
    <scope>NUCLEOTIDE SEQUENCE</scope>
    <source>
        <strain evidence="12">IMI 360193</strain>
    </source>
</reference>
<evidence type="ECO:0000256" key="8">
    <source>
        <dbReference type="ARBA" id="ARBA00023242"/>
    </source>
</evidence>